<dbReference type="Pfam" id="PF11933">
    <property type="entry name" value="Na_trans_cytopl"/>
    <property type="match status" value="1"/>
</dbReference>
<feature type="region of interest" description="Disordered" evidence="20">
    <location>
        <begin position="81"/>
        <end position="116"/>
    </location>
</feature>
<dbReference type="SUPFAM" id="SSF81324">
    <property type="entry name" value="Voltage-gated potassium channels"/>
    <property type="match status" value="4"/>
</dbReference>
<keyword evidence="11 18" id="KW-0915">Sodium</keyword>
<keyword evidence="10 18" id="KW-1133">Transmembrane helix</keyword>
<keyword evidence="8" id="KW-0677">Repeat</keyword>
<evidence type="ECO:0000256" key="5">
    <source>
        <dbReference type="ARBA" id="ARBA00022495"/>
    </source>
</evidence>
<evidence type="ECO:0000256" key="1">
    <source>
        <dbReference type="ARBA" id="ARBA00004651"/>
    </source>
</evidence>
<feature type="region of interest" description="Disordered" evidence="20">
    <location>
        <begin position="2256"/>
        <end position="2288"/>
    </location>
</feature>
<feature type="transmembrane region" description="Helical" evidence="18">
    <location>
        <begin position="1724"/>
        <end position="1747"/>
    </location>
</feature>
<dbReference type="Pfam" id="PF06512">
    <property type="entry name" value="Na_trans_assoc"/>
    <property type="match status" value="1"/>
</dbReference>
<feature type="region of interest" description="Disordered" evidence="20">
    <location>
        <begin position="2203"/>
        <end position="2241"/>
    </location>
</feature>
<feature type="transmembrane region" description="Helical" evidence="18">
    <location>
        <begin position="351"/>
        <end position="373"/>
    </location>
</feature>
<feature type="transmembrane region" description="Helical" evidence="18">
    <location>
        <begin position="994"/>
        <end position="1016"/>
    </location>
</feature>
<dbReference type="InterPro" id="IPR043203">
    <property type="entry name" value="VGCC_Ca_Na"/>
</dbReference>
<accession>A0A553NBE6</accession>
<dbReference type="GO" id="GO:0086010">
    <property type="term" value="P:membrane depolarization during action potential"/>
    <property type="evidence" value="ECO:0007669"/>
    <property type="project" value="TreeGrafter"/>
</dbReference>
<dbReference type="Pfam" id="PF00520">
    <property type="entry name" value="Ion_trans"/>
    <property type="match status" value="4"/>
</dbReference>
<feature type="domain" description="Ion transport" evidence="21">
    <location>
        <begin position="229"/>
        <end position="521"/>
    </location>
</feature>
<dbReference type="Gene3D" id="1.10.287.70">
    <property type="match status" value="4"/>
</dbReference>
<dbReference type="Proteomes" id="UP000318571">
    <property type="component" value="Chromosome 10"/>
</dbReference>
<dbReference type="InterPro" id="IPR027359">
    <property type="entry name" value="Volt_channel_dom_sf"/>
</dbReference>
<evidence type="ECO:0000256" key="9">
    <source>
        <dbReference type="ARBA" id="ARBA00022882"/>
    </source>
</evidence>
<keyword evidence="4" id="KW-1003">Cell membrane</keyword>
<dbReference type="PANTHER" id="PTHR10037">
    <property type="entry name" value="VOLTAGE-GATED CATION CHANNEL CALCIUM AND SODIUM"/>
    <property type="match status" value="1"/>
</dbReference>
<comment type="function">
    <text evidence="18">Mediates the voltage-dependent sodium ion permeability of excitable membranes. Assuming opened or closed conformations in response to the voltage difference across the membrane, the protein forms a sodium-selective channel through which Na(+) ions may pass in accordance with their electrochemical gradient.</text>
</comment>
<feature type="transmembrane region" description="Helical" evidence="18">
    <location>
        <begin position="1036"/>
        <end position="1057"/>
    </location>
</feature>
<evidence type="ECO:0000256" key="15">
    <source>
        <dbReference type="ARBA" id="ARBA00023180"/>
    </source>
</evidence>
<evidence type="ECO:0000259" key="22">
    <source>
        <dbReference type="Pfam" id="PF06512"/>
    </source>
</evidence>
<evidence type="ECO:0000256" key="12">
    <source>
        <dbReference type="ARBA" id="ARBA00023065"/>
    </source>
</evidence>
<feature type="transmembrane region" description="Helical" evidence="18">
    <location>
        <begin position="1078"/>
        <end position="1110"/>
    </location>
</feature>
<feature type="domain" description="Voltage-gated Na+ ion channel cytoplasmic" evidence="23">
    <location>
        <begin position="702"/>
        <end position="796"/>
    </location>
</feature>
<dbReference type="GO" id="GO:0005248">
    <property type="term" value="F:voltage-gated sodium channel activity"/>
    <property type="evidence" value="ECO:0007669"/>
    <property type="project" value="InterPro"/>
</dbReference>
<evidence type="ECO:0000256" key="20">
    <source>
        <dbReference type="SAM" id="MobiDB-lite"/>
    </source>
</evidence>
<feature type="compositionally biased region" description="Gly residues" evidence="20">
    <location>
        <begin position="562"/>
        <end position="577"/>
    </location>
</feature>
<gene>
    <name evidence="24" type="ORF">TCAL_07945</name>
</gene>
<evidence type="ECO:0000256" key="2">
    <source>
        <dbReference type="ARBA" id="ARBA00022448"/>
    </source>
</evidence>
<evidence type="ECO:0000256" key="6">
    <source>
        <dbReference type="ARBA" id="ARBA00022553"/>
    </source>
</evidence>
<keyword evidence="6" id="KW-0597">Phosphoprotein</keyword>
<keyword evidence="14" id="KW-1015">Disulfide bond</keyword>
<dbReference type="InterPro" id="IPR010526">
    <property type="entry name" value="Na_trans_assoc_dom"/>
</dbReference>
<proteinExistence type="inferred from homology"/>
<feature type="domain" description="Ion transport" evidence="21">
    <location>
        <begin position="1485"/>
        <end position="1756"/>
    </location>
</feature>
<evidence type="ECO:0000256" key="18">
    <source>
        <dbReference type="RuleBase" id="RU361132"/>
    </source>
</evidence>
<dbReference type="InterPro" id="IPR044564">
    <property type="entry name" value="Na_chnl_inactivation_gate"/>
</dbReference>
<feature type="domain" description="Ion transport" evidence="21">
    <location>
        <begin position="1806"/>
        <end position="2056"/>
    </location>
</feature>
<keyword evidence="17 18" id="KW-0407">Ion channel</keyword>
<evidence type="ECO:0000256" key="19">
    <source>
        <dbReference type="SAM" id="Coils"/>
    </source>
</evidence>
<feature type="compositionally biased region" description="Low complexity" evidence="20">
    <location>
        <begin position="2270"/>
        <end position="2280"/>
    </location>
</feature>
<feature type="region of interest" description="Disordered" evidence="20">
    <location>
        <begin position="562"/>
        <end position="587"/>
    </location>
</feature>
<dbReference type="FunFam" id="1.20.120.350:FF:000023">
    <property type="entry name" value="Sodium channel protein"/>
    <property type="match status" value="1"/>
</dbReference>
<dbReference type="GO" id="GO:0019228">
    <property type="term" value="P:neuronal action potential"/>
    <property type="evidence" value="ECO:0007669"/>
    <property type="project" value="TreeGrafter"/>
</dbReference>
<keyword evidence="9 18" id="KW-0851">Voltage-gated channel</keyword>
<feature type="transmembrane region" description="Helical" evidence="18">
    <location>
        <begin position="2024"/>
        <end position="2047"/>
    </location>
</feature>
<feature type="transmembrane region" description="Helical" evidence="18">
    <location>
        <begin position="1526"/>
        <end position="1548"/>
    </location>
</feature>
<dbReference type="FunFam" id="1.10.287.70:FF:000046">
    <property type="entry name" value="Sodium channel protein"/>
    <property type="match status" value="1"/>
</dbReference>
<sequence length="2288" mass="254742">MTKEHIEAFCMNTLAPGDCGSFRSSLRQLSRSNPINTSWNATALHSTGPTTVPDSSVAATITAAPSAVSAPFDPHGISNPTLPPVSRLETSRLPTPVEGGGSYTRGRPDPEIQESPSHVRNIMSDNHGENDSDNGPPIFRPFTREELAAIEDTIYQKKMAAKKRAERKAANIAFASTPICDIDPYFYDKKTFIVISKGGTIYRFSADKALYLLSPFHPIRRIAIHVLTHPMFSFFIICTILVNCYVMVKPDTEYTSSTEVIFTAIYTYESAVKLLARGFLLDDYTYLRDAWNWLDFSVIGMSYVTIAIDLGSFSALRTFRVFRALKSVAVIPGLKTIVSAIIYSVKNLRDVIILTIFTLAVFALLGLQVYMGVLSQKCVYSYPFNNSDLLEQWGNITDDSWNKWVNNETAWYVNPDTDNFIMCGNSSGAGKCPEGTVCLVGVGPNPNYGYTNFDSFGWAYLCAFRLMTQDFWENLYQITLRTAGPWHIVFFMVNIFLGSFYLINLILAIVAMSYDELQRQAEEEAQRELEELEAIKEAEEAALAEAEAAAAEAAEAMEGLFGGGPIGGDLGDPGGGSPDSEDPSGGHVIDVVAAAGSSLSPSRESMSSTMAKYAVARDPSARSDMFRSYDTGVDHPQGNGHPILPSSSDIDNQDRISVQSAIVYRSIDSLAGKGSLAGVTSGSCAAGGASVGPAASSGKLTSLPASPFVRRASKSNSFSSHVRLHEKYGNSKKPLVLLTYLDAQEHLPYADDSTAVTPKSELNGLIVVDTPTRMNLARKFSYTSHTGKVDSYTSHTDLQYHPSGNGAASNTKENTLRKRMASLFSDMGQTHPSNKPSTPNSILMEPMSSNPYGPLGSCHSPKSGPSLGGFGANGKDSVDLQDVIVLNNIIDQVSERPMSKTTGFGAYMDDDDDDDDEGPKFKEICAEYTKKSINVACIWDCCWLWLRVSEVMAYLVFDPFTELFITLCIVVNVVFMALDQYNIEYDWNGGMSPLLSNMLTTGNYFFTAIFALESFVKLASMSPRYFFMDGWNCFDFLIVILSLVELLAEGIKGLSMLRSFRLLRVFKLAKSWKSLNDILTIMANTVGALSNLTFVLCIIIFIFAVMGMQLFGKDYVENVCTKWDCEMPRWNFIDFMHSFMIVFRVLCGEWIESMWDCLWVAGPSCVPYFLATVLVGNLVILNLFLALLLSSFSDMGGGAEEEEGEPDKMAIAFGRFGRLKRWISGSIATLFRYLKNGRVRSGGSEDGRDPDIALEITEEKDFAGENGDLKNRGLKVDINHVSIPLGEKSNADFPDSSIGEGMDITIQGANGHVKLKTDAASIRSYTTSEKELNASTNGGVKVDNLALPNIDDKLGYSSDMSIGRGMDISIRGEGNDNENKEFFDDENNWEVNHNGSLNYGSHDNINKYDTNSEKHALEDQITYDDEISIKHVPEPIVDPIDEVEVVECCPDICYRICPCCIGDPDSPFWQLWYRHRLQVSRLIENKYFETVVLALILLSSFVMTLEDIWFDTKPLLVDTLYYLDRILTVVFFLETTLKLFAMGCVMYFGNAWCWLDFVIVAVSLVNFGASLLGAGNIPIFKTMRTLRALRPLRAMAKMEGMKVVVNALVGALPSIFNVLLVCLIFWLIFAIIGVNMLMGKYYKCVDEATGEKFSHEVIPNKTVCYTEKGAVWVNSRITFDNVFIAYLSLLQVATFKGWLDIMNDAIDSVGIGEQPHREVNIYMYLYFVFFIVFGSFFTLNLLVGVIIDKFNEQKNKGGSSLDAFMTEDQKKYIAAMKKASTKKPMKALPRPTWRPQAIVFAIVTNKKFDMIIMGFIGLNMLTMMCDHYHQSSGWTFALDNLNLSFIVIFTSEMCLKMFALRHFYFAEPWNLFDFVVVLLSLAGLFLSDLIEKYFVSPTLLRVVRVAKVGRVLRLIKGAKGIRTLLFSLVMAFPALVNICLLLFLVMFIFAVFGMSLFKNVKIRPGFDDVHNFQTFGKTFTLLFQMCTSAGWSDALMAITNDKNCDPPNEETGYSGNCGSNMAGVAFMTLYLVLSFLIIVNMYIAVILENYSQATEDVQEGITDEDYDLFYEIWQEFDPGGTQYMPYKSLSEFLEVLEPPLQIPKPNKFKIIHMDIPIVRYTNAEGEVLDNMVFCADILDALTQDFFARKGNPIEEPPHVDEIKVTTFADRPGYQRISSTLWKQREDYCASLIQKAWKFHKLRNTESHTEEPHTDDEMSQLSDLTNRDSTSQPIIGPPSTVVKLPALDKKHLIEVRSAGKLGDQDEDDSSDIASASATAPARSKDKKKS</sequence>
<dbReference type="EMBL" id="VCGU01000458">
    <property type="protein sequence ID" value="TRY62748.1"/>
    <property type="molecule type" value="Genomic_DNA"/>
</dbReference>
<feature type="compositionally biased region" description="Polar residues" evidence="20">
    <location>
        <begin position="2218"/>
        <end position="2232"/>
    </location>
</feature>
<feature type="transmembrane region" description="Helical" evidence="18">
    <location>
        <begin position="1168"/>
        <end position="1189"/>
    </location>
</feature>
<dbReference type="OMA" id="CDAWLKI"/>
<dbReference type="FunFam" id="1.20.120.350:FF:000019">
    <property type="entry name" value="Sodium channel protein"/>
    <property type="match status" value="1"/>
</dbReference>
<keyword evidence="12 18" id="KW-0406">Ion transport</keyword>
<feature type="domain" description="Sodium ion transport-associated" evidence="22">
    <location>
        <begin position="1203"/>
        <end position="1476"/>
    </location>
</feature>
<keyword evidence="7 18" id="KW-0812">Transmembrane</keyword>
<feature type="domain" description="Ion transport" evidence="21">
    <location>
        <begin position="959"/>
        <end position="1195"/>
    </location>
</feature>
<evidence type="ECO:0000256" key="4">
    <source>
        <dbReference type="ARBA" id="ARBA00022475"/>
    </source>
</evidence>
<keyword evidence="15" id="KW-0325">Glycoprotein</keyword>
<feature type="transmembrane region" description="Helical" evidence="18">
    <location>
        <begin position="1554"/>
        <end position="1580"/>
    </location>
</feature>
<feature type="transmembrane region" description="Helical" evidence="18">
    <location>
        <begin position="1934"/>
        <end position="1957"/>
    </location>
</feature>
<protein>
    <recommendedName>
        <fullName evidence="18">Sodium channel protein</fullName>
    </recommendedName>
</protein>
<comment type="caution">
    <text evidence="24">The sequence shown here is derived from an EMBL/GenBank/DDBJ whole genome shotgun (WGS) entry which is preliminary data.</text>
</comment>
<comment type="caution">
    <text evidence="18">Lacks conserved residue(s) required for the propagation of feature annotation.</text>
</comment>
<dbReference type="CDD" id="cd13433">
    <property type="entry name" value="Na_channel_gate"/>
    <property type="match status" value="1"/>
</dbReference>
<evidence type="ECO:0000256" key="17">
    <source>
        <dbReference type="ARBA" id="ARBA00023303"/>
    </source>
</evidence>
<feature type="coiled-coil region" evidence="19">
    <location>
        <begin position="511"/>
        <end position="556"/>
    </location>
</feature>
<evidence type="ECO:0000256" key="8">
    <source>
        <dbReference type="ARBA" id="ARBA00022737"/>
    </source>
</evidence>
<feature type="transmembrane region" description="Helical" evidence="18">
    <location>
        <begin position="1841"/>
        <end position="1859"/>
    </location>
</feature>
<feature type="transmembrane region" description="Helical" evidence="18">
    <location>
        <begin position="488"/>
        <end position="514"/>
    </location>
</feature>
<dbReference type="InterPro" id="IPR001696">
    <property type="entry name" value="Na_channel_asu"/>
</dbReference>
<comment type="similarity">
    <text evidence="18">Belongs to the sodium channel (TC 1.A.1.10) family.</text>
</comment>
<keyword evidence="19" id="KW-0175">Coiled coil</keyword>
<dbReference type="PRINTS" id="PR00170">
    <property type="entry name" value="NACHANNEL"/>
</dbReference>
<evidence type="ECO:0000256" key="14">
    <source>
        <dbReference type="ARBA" id="ARBA00023157"/>
    </source>
</evidence>
<evidence type="ECO:0000256" key="10">
    <source>
        <dbReference type="ARBA" id="ARBA00022989"/>
    </source>
</evidence>
<comment type="subcellular location">
    <subcellularLocation>
        <location evidence="1 18">Cell membrane</location>
        <topology evidence="1 18">Multi-pass membrane protein</topology>
    </subcellularLocation>
</comment>
<dbReference type="FunFam" id="1.10.287.70:FF:000047">
    <property type="entry name" value="Sodium channel protein"/>
    <property type="match status" value="1"/>
</dbReference>
<keyword evidence="25" id="KW-1185">Reference proteome</keyword>
<keyword evidence="3 18" id="KW-0894">Sodium channel</keyword>
<evidence type="ECO:0000259" key="21">
    <source>
        <dbReference type="Pfam" id="PF00520"/>
    </source>
</evidence>
<keyword evidence="5" id="KW-0691">RNA editing</keyword>
<feature type="compositionally biased region" description="Basic and acidic residues" evidence="20">
    <location>
        <begin position="2203"/>
        <end position="2215"/>
    </location>
</feature>
<evidence type="ECO:0000256" key="3">
    <source>
        <dbReference type="ARBA" id="ARBA00022461"/>
    </source>
</evidence>
<organism evidence="24 25">
    <name type="scientific">Tigriopus californicus</name>
    <name type="common">Marine copepod</name>
    <dbReference type="NCBI Taxonomy" id="6832"/>
    <lineage>
        <taxon>Eukaryota</taxon>
        <taxon>Metazoa</taxon>
        <taxon>Ecdysozoa</taxon>
        <taxon>Arthropoda</taxon>
        <taxon>Crustacea</taxon>
        <taxon>Multicrustacea</taxon>
        <taxon>Hexanauplia</taxon>
        <taxon>Copepoda</taxon>
        <taxon>Harpacticoida</taxon>
        <taxon>Harpacticidae</taxon>
        <taxon>Tigriopus</taxon>
    </lineage>
</organism>
<dbReference type="PANTHER" id="PTHR10037:SF288">
    <property type="entry name" value="SODIUM CHANNEL PROTEIN PARA"/>
    <property type="match status" value="1"/>
</dbReference>
<dbReference type="InterPro" id="IPR024583">
    <property type="entry name" value="Na_trans_cytopl"/>
</dbReference>
<feature type="transmembrane region" description="Helical" evidence="18">
    <location>
        <begin position="963"/>
        <end position="982"/>
    </location>
</feature>
<keyword evidence="13 18" id="KW-0472">Membrane</keyword>
<reference evidence="24 25" key="1">
    <citation type="journal article" date="2018" name="Nat. Ecol. Evol.">
        <title>Genomic signatures of mitonuclear coevolution across populations of Tigriopus californicus.</title>
        <authorList>
            <person name="Barreto F.S."/>
            <person name="Watson E.T."/>
            <person name="Lima T.G."/>
            <person name="Willett C.S."/>
            <person name="Edmands S."/>
            <person name="Li W."/>
            <person name="Burton R.S."/>
        </authorList>
    </citation>
    <scope>NUCLEOTIDE SEQUENCE [LARGE SCALE GENOMIC DNA]</scope>
    <source>
        <strain evidence="24 25">San Diego</strain>
    </source>
</reference>
<dbReference type="InterPro" id="IPR005821">
    <property type="entry name" value="Ion_trans_dom"/>
</dbReference>
<name>A0A553NBE6_TIGCA</name>
<feature type="transmembrane region" description="Helical" evidence="18">
    <location>
        <begin position="296"/>
        <end position="316"/>
    </location>
</feature>
<keyword evidence="16 18" id="KW-0739">Sodium transport</keyword>
<feature type="transmembrane region" description="Helical" evidence="18">
    <location>
        <begin position="1603"/>
        <end position="1632"/>
    </location>
</feature>
<dbReference type="FunFam" id="1.20.120.350:FF:000036">
    <property type="entry name" value="Voltage-dependent sodium channel SCN10A"/>
    <property type="match status" value="1"/>
</dbReference>
<dbReference type="STRING" id="6832.A0A553NBE6"/>
<dbReference type="Gene3D" id="1.10.238.10">
    <property type="entry name" value="EF-hand"/>
    <property type="match status" value="1"/>
</dbReference>
<feature type="transmembrane region" description="Helical" evidence="18">
    <location>
        <begin position="1871"/>
        <end position="1890"/>
    </location>
</feature>
<feature type="transmembrane region" description="Helical" evidence="18">
    <location>
        <begin position="328"/>
        <end position="345"/>
    </location>
</feature>
<evidence type="ECO:0000313" key="24">
    <source>
        <dbReference type="EMBL" id="TRY62748.1"/>
    </source>
</evidence>
<keyword evidence="2 18" id="KW-0813">Transport</keyword>
<dbReference type="Gene3D" id="1.20.120.350">
    <property type="entry name" value="Voltage-gated potassium channels. Chain C"/>
    <property type="match status" value="4"/>
</dbReference>
<evidence type="ECO:0000259" key="23">
    <source>
        <dbReference type="Pfam" id="PF11933"/>
    </source>
</evidence>
<evidence type="ECO:0000256" key="7">
    <source>
        <dbReference type="ARBA" id="ARBA00022692"/>
    </source>
</evidence>
<evidence type="ECO:0000256" key="11">
    <source>
        <dbReference type="ARBA" id="ARBA00023053"/>
    </source>
</evidence>
<feature type="transmembrane region" description="Helical" evidence="18">
    <location>
        <begin position="222"/>
        <end position="248"/>
    </location>
</feature>
<evidence type="ECO:0000256" key="13">
    <source>
        <dbReference type="ARBA" id="ARBA00023136"/>
    </source>
</evidence>
<dbReference type="GO" id="GO:0001518">
    <property type="term" value="C:voltage-gated sodium channel complex"/>
    <property type="evidence" value="ECO:0007669"/>
    <property type="project" value="UniProtKB-UniRule"/>
</dbReference>
<evidence type="ECO:0000256" key="16">
    <source>
        <dbReference type="ARBA" id="ARBA00023201"/>
    </source>
</evidence>
<evidence type="ECO:0000313" key="25">
    <source>
        <dbReference type="Proteomes" id="UP000318571"/>
    </source>
</evidence>